<comment type="similarity">
    <text evidence="2 11">Belongs to the nuclear hormone receptor family.</text>
</comment>
<dbReference type="PANTHER" id="PTHR24083">
    <property type="entry name" value="NUCLEAR HORMONE RECEPTOR"/>
    <property type="match status" value="1"/>
</dbReference>
<evidence type="ECO:0000256" key="3">
    <source>
        <dbReference type="ARBA" id="ARBA00022723"/>
    </source>
</evidence>
<dbReference type="InterPro" id="IPR001628">
    <property type="entry name" value="Znf_hrmn_rcpt"/>
</dbReference>
<dbReference type="GO" id="GO:0008270">
    <property type="term" value="F:zinc ion binding"/>
    <property type="evidence" value="ECO:0007669"/>
    <property type="project" value="UniProtKB-KW"/>
</dbReference>
<evidence type="ECO:0000256" key="5">
    <source>
        <dbReference type="ARBA" id="ARBA00022833"/>
    </source>
</evidence>
<feature type="domain" description="NR LBD" evidence="13">
    <location>
        <begin position="96"/>
        <end position="327"/>
    </location>
</feature>
<dbReference type="SMART" id="SM00399">
    <property type="entry name" value="ZnF_C4"/>
    <property type="match status" value="1"/>
</dbReference>
<dbReference type="InterPro" id="IPR000003">
    <property type="entry name" value="Retinoid-X_rcpt/HNF4"/>
</dbReference>
<dbReference type="InterPro" id="IPR000536">
    <property type="entry name" value="Nucl_hrmn_rcpt_lig-bd"/>
</dbReference>
<evidence type="ECO:0000256" key="10">
    <source>
        <dbReference type="ARBA" id="ARBA00023242"/>
    </source>
</evidence>
<dbReference type="InterPro" id="IPR001723">
    <property type="entry name" value="Nuclear_hrmn_rcpt"/>
</dbReference>
<keyword evidence="4 11" id="KW-0863">Zinc-finger</keyword>
<dbReference type="InterPro" id="IPR050274">
    <property type="entry name" value="Nuclear_hormone_rcpt_NR2"/>
</dbReference>
<keyword evidence="8 11" id="KW-0804">Transcription</keyword>
<evidence type="ECO:0000313" key="14">
    <source>
        <dbReference type="EMBL" id="KJH44591.1"/>
    </source>
</evidence>
<evidence type="ECO:0000256" key="9">
    <source>
        <dbReference type="ARBA" id="ARBA00023170"/>
    </source>
</evidence>
<organism evidence="14 15">
    <name type="scientific">Dictyocaulus viviparus</name>
    <name type="common">Bovine lungworm</name>
    <dbReference type="NCBI Taxonomy" id="29172"/>
    <lineage>
        <taxon>Eukaryota</taxon>
        <taxon>Metazoa</taxon>
        <taxon>Ecdysozoa</taxon>
        <taxon>Nematoda</taxon>
        <taxon>Chromadorea</taxon>
        <taxon>Rhabditida</taxon>
        <taxon>Rhabditina</taxon>
        <taxon>Rhabditomorpha</taxon>
        <taxon>Strongyloidea</taxon>
        <taxon>Metastrongylidae</taxon>
        <taxon>Dictyocaulus</taxon>
    </lineage>
</organism>
<dbReference type="InterPro" id="IPR049636">
    <property type="entry name" value="HNF4-like_DBD"/>
</dbReference>
<dbReference type="Proteomes" id="UP000053766">
    <property type="component" value="Unassembled WGS sequence"/>
</dbReference>
<dbReference type="Pfam" id="PF00105">
    <property type="entry name" value="zf-C4"/>
    <property type="match status" value="1"/>
</dbReference>
<dbReference type="InterPro" id="IPR013088">
    <property type="entry name" value="Znf_NHR/GATA"/>
</dbReference>
<dbReference type="AlphaFoldDB" id="A0A0D8XQE2"/>
<dbReference type="GO" id="GO:0003707">
    <property type="term" value="F:nuclear steroid receptor activity"/>
    <property type="evidence" value="ECO:0007669"/>
    <property type="project" value="InterPro"/>
</dbReference>
<dbReference type="PRINTS" id="PR00398">
    <property type="entry name" value="STRDHORMONER"/>
</dbReference>
<dbReference type="SMART" id="SM00430">
    <property type="entry name" value="HOLI"/>
    <property type="match status" value="1"/>
</dbReference>
<reference evidence="15" key="2">
    <citation type="journal article" date="2016" name="Sci. Rep.">
        <title>Dictyocaulus viviparus genome, variome and transcriptome elucidate lungworm biology and support future intervention.</title>
        <authorList>
            <person name="McNulty S.N."/>
            <person name="Strube C."/>
            <person name="Rosa B.A."/>
            <person name="Martin J.C."/>
            <person name="Tyagi R."/>
            <person name="Choi Y.J."/>
            <person name="Wang Q."/>
            <person name="Hallsworth Pepin K."/>
            <person name="Zhang X."/>
            <person name="Ozersky P."/>
            <person name="Wilson R.K."/>
            <person name="Sternberg P.W."/>
            <person name="Gasser R.B."/>
            <person name="Mitreva M."/>
        </authorList>
    </citation>
    <scope>NUCLEOTIDE SEQUENCE [LARGE SCALE GENOMIC DNA]</scope>
    <source>
        <strain evidence="15">HannoverDv2000</strain>
    </source>
</reference>
<dbReference type="Gene3D" id="1.10.565.10">
    <property type="entry name" value="Retinoid X Receptor"/>
    <property type="match status" value="1"/>
</dbReference>
<dbReference type="PRINTS" id="PR00545">
    <property type="entry name" value="RETINOIDXR"/>
</dbReference>
<keyword evidence="15" id="KW-1185">Reference proteome</keyword>
<dbReference type="GO" id="GO:0005634">
    <property type="term" value="C:nucleus"/>
    <property type="evidence" value="ECO:0007669"/>
    <property type="project" value="UniProtKB-SubCell"/>
</dbReference>
<dbReference type="PROSITE" id="PS51843">
    <property type="entry name" value="NR_LBD"/>
    <property type="match status" value="1"/>
</dbReference>
<dbReference type="GO" id="GO:0000978">
    <property type="term" value="F:RNA polymerase II cis-regulatory region sequence-specific DNA binding"/>
    <property type="evidence" value="ECO:0007669"/>
    <property type="project" value="InterPro"/>
</dbReference>
<keyword evidence="3 11" id="KW-0479">Metal-binding</keyword>
<evidence type="ECO:0000256" key="11">
    <source>
        <dbReference type="RuleBase" id="RU004334"/>
    </source>
</evidence>
<keyword evidence="9 11" id="KW-0675">Receptor</keyword>
<dbReference type="Gene3D" id="3.30.50.10">
    <property type="entry name" value="Erythroid Transcription Factor GATA-1, subunit A"/>
    <property type="match status" value="1"/>
</dbReference>
<protein>
    <submittedName>
        <fullName evidence="14">Ligand-binding domain of nuclear hormone receptor</fullName>
    </submittedName>
</protein>
<evidence type="ECO:0000256" key="6">
    <source>
        <dbReference type="ARBA" id="ARBA00023015"/>
    </source>
</evidence>
<evidence type="ECO:0000259" key="12">
    <source>
        <dbReference type="PROSITE" id="PS51030"/>
    </source>
</evidence>
<keyword evidence="5 11" id="KW-0862">Zinc</keyword>
<keyword evidence="7 11" id="KW-0238">DNA-binding</keyword>
<dbReference type="FunFam" id="1.10.565.10:FF:000026">
    <property type="entry name" value="Hepatocyte nuclear factor 4"/>
    <property type="match status" value="1"/>
</dbReference>
<keyword evidence="10 11" id="KW-0539">Nucleus</keyword>
<dbReference type="PROSITE" id="PS51030">
    <property type="entry name" value="NUCLEAR_REC_DBD_2"/>
    <property type="match status" value="1"/>
</dbReference>
<gene>
    <name evidence="14" type="ORF">DICVIV_09378</name>
</gene>
<dbReference type="PROSITE" id="PS00031">
    <property type="entry name" value="NUCLEAR_REC_DBD_1"/>
    <property type="match status" value="1"/>
</dbReference>
<dbReference type="OrthoDB" id="5771769at2759"/>
<feature type="domain" description="Nuclear receptor" evidence="12">
    <location>
        <begin position="7"/>
        <end position="82"/>
    </location>
</feature>
<evidence type="ECO:0000259" key="13">
    <source>
        <dbReference type="PROSITE" id="PS51843"/>
    </source>
</evidence>
<dbReference type="SUPFAM" id="SSF57716">
    <property type="entry name" value="Glucocorticoid receptor-like (DNA-binding domain)"/>
    <property type="match status" value="1"/>
</dbReference>
<evidence type="ECO:0000256" key="4">
    <source>
        <dbReference type="ARBA" id="ARBA00022771"/>
    </source>
</evidence>
<evidence type="ECO:0000313" key="15">
    <source>
        <dbReference type="Proteomes" id="UP000053766"/>
    </source>
</evidence>
<name>A0A0D8XQE2_DICVI</name>
<reference evidence="14 15" key="1">
    <citation type="submission" date="2013-11" db="EMBL/GenBank/DDBJ databases">
        <title>Draft genome of the bovine lungworm Dictyocaulus viviparus.</title>
        <authorList>
            <person name="Mitreva M."/>
        </authorList>
    </citation>
    <scope>NUCLEOTIDE SEQUENCE [LARGE SCALE GENOMIC DNA]</scope>
    <source>
        <strain evidence="14 15">HannoverDv2000</strain>
    </source>
</reference>
<evidence type="ECO:0000256" key="1">
    <source>
        <dbReference type="ARBA" id="ARBA00004123"/>
    </source>
</evidence>
<dbReference type="EMBL" id="KN716461">
    <property type="protein sequence ID" value="KJH44591.1"/>
    <property type="molecule type" value="Genomic_DNA"/>
</dbReference>
<dbReference type="CDD" id="cd06960">
    <property type="entry name" value="NR_DBD_HNF4A"/>
    <property type="match status" value="1"/>
</dbReference>
<accession>A0A0D8XQE2</accession>
<dbReference type="InterPro" id="IPR035500">
    <property type="entry name" value="NHR-like_dom_sf"/>
</dbReference>
<evidence type="ECO:0000256" key="2">
    <source>
        <dbReference type="ARBA" id="ARBA00005993"/>
    </source>
</evidence>
<proteinExistence type="inferred from homology"/>
<dbReference type="Pfam" id="PF00104">
    <property type="entry name" value="Hormone_recep"/>
    <property type="match status" value="1"/>
</dbReference>
<dbReference type="SUPFAM" id="SSF48508">
    <property type="entry name" value="Nuclear receptor ligand-binding domain"/>
    <property type="match status" value="1"/>
</dbReference>
<keyword evidence="6 11" id="KW-0805">Transcription regulation</keyword>
<dbReference type="STRING" id="29172.A0A0D8XQE2"/>
<dbReference type="FunFam" id="3.30.50.10:FF:000006">
    <property type="entry name" value="Nuclear receptor subfamily 5 group A member"/>
    <property type="match status" value="1"/>
</dbReference>
<comment type="subcellular location">
    <subcellularLocation>
        <location evidence="1 11">Nucleus</location>
    </subcellularLocation>
</comment>
<sequence>MNSQSVEVLCSICGDKATGRHYGAVSCDGCKGFFRRTVRKRHVYSCRFNYRCVVDKAQRNTCRRCRFDECMRSGMRKEAVQNERDRIRRNSVCSIRDDSILNVLLSSEAIVRQLRSSVITRTVDAHRQATTGDVTDSMNQQLIYMVEWAKNLHSFQRLPINTQAALLRNFSAQHLVMSAAFRSIHVNDAVYLTNETCLPRYSPNVPDINRVAAKIVDHLTTPMRRLQIRETEYVALKAIVLFDPMVKGVQDSFGDIDETRQKVLESFEKYVLQVSPVRDARRRFANLLLLLPPLLAISRDLVEDVQLAKLFGLASIDELMQELLLPPDGTTVVEKIP</sequence>
<dbReference type="PRINTS" id="PR00047">
    <property type="entry name" value="STROIDFINGER"/>
</dbReference>
<evidence type="ECO:0000256" key="7">
    <source>
        <dbReference type="ARBA" id="ARBA00023125"/>
    </source>
</evidence>
<evidence type="ECO:0000256" key="8">
    <source>
        <dbReference type="ARBA" id="ARBA00023163"/>
    </source>
</evidence>